<accession>A0ABS0ER85</accession>
<organism evidence="1 2">
    <name type="scientific">Herminiimonas contaminans</name>
    <dbReference type="NCBI Taxonomy" id="1111140"/>
    <lineage>
        <taxon>Bacteria</taxon>
        <taxon>Pseudomonadati</taxon>
        <taxon>Pseudomonadota</taxon>
        <taxon>Betaproteobacteria</taxon>
        <taxon>Burkholderiales</taxon>
        <taxon>Oxalobacteraceae</taxon>
        <taxon>Herminiimonas</taxon>
    </lineage>
</organism>
<sequence length="359" mass="39217">MKPAWDHVAKTALGGLAAALLLGGCAGLGPTSVQRDRVEYISTIADSWKEQTLLNMVRLRYSDAPVFLDVSSLISSYSMESQASAAFGIFPHTSGDNMALGAMGKYTDRPTITYSPVTGDKFAKNLLQPIQPVAVFALIQAGYPAEIVMKLTVRAINGVYNQSSTNARARNADPAFFPLIAAMQRIQRSEAMGMRVEKRGPEEAAIVFFRQEVGPELLKDIEFVAKTLNLELKKKGEIILTFGAHQTRSSEIALLTRSMLEIMIEAGAGIRVPEQHLAEGRAARLSTLAAGSEPPFLTIYAGAERPTQAYSTVKYRDTWYWIDDRDLSSKSKFSFFLLFFSLAETGTPPLAPVITVPAN</sequence>
<comment type="caution">
    <text evidence="1">The sequence shown here is derived from an EMBL/GenBank/DDBJ whole genome shotgun (WGS) entry which is preliminary data.</text>
</comment>
<dbReference type="Proteomes" id="UP000657372">
    <property type="component" value="Unassembled WGS sequence"/>
</dbReference>
<reference evidence="1 2" key="1">
    <citation type="submission" date="2020-11" db="EMBL/GenBank/DDBJ databases">
        <title>WGS of Herminiimonas contaminans strain Marseille-Q4544 isolated from planarians Schmidtea mediterranea.</title>
        <authorList>
            <person name="Kangale L."/>
        </authorList>
    </citation>
    <scope>NUCLEOTIDE SEQUENCE [LARGE SCALE GENOMIC DNA]</scope>
    <source>
        <strain evidence="1 2">Marseille-Q4544</strain>
    </source>
</reference>
<evidence type="ECO:0000313" key="1">
    <source>
        <dbReference type="EMBL" id="MBF8177360.1"/>
    </source>
</evidence>
<dbReference type="PROSITE" id="PS51257">
    <property type="entry name" value="PROKAR_LIPOPROTEIN"/>
    <property type="match status" value="1"/>
</dbReference>
<dbReference type="EMBL" id="JADOEL010000003">
    <property type="protein sequence ID" value="MBF8177360.1"/>
    <property type="molecule type" value="Genomic_DNA"/>
</dbReference>
<proteinExistence type="predicted"/>
<gene>
    <name evidence="1" type="ORF">IXC47_06695</name>
</gene>
<dbReference type="RefSeq" id="WP_175626819.1">
    <property type="nucleotide sequence ID" value="NZ_JADOEL010000003.1"/>
</dbReference>
<keyword evidence="2" id="KW-1185">Reference proteome</keyword>
<evidence type="ECO:0000313" key="2">
    <source>
        <dbReference type="Proteomes" id="UP000657372"/>
    </source>
</evidence>
<protein>
    <submittedName>
        <fullName evidence="1">Uncharacterized protein</fullName>
    </submittedName>
</protein>
<name>A0ABS0ER85_9BURK</name>